<dbReference type="InterPro" id="IPR050570">
    <property type="entry name" value="Cell_wall_metabolism_enzyme"/>
</dbReference>
<dbReference type="EMBL" id="RBIJ01000005">
    <property type="protein sequence ID" value="RKQ83862.1"/>
    <property type="molecule type" value="Genomic_DNA"/>
</dbReference>
<dbReference type="CDD" id="cd12797">
    <property type="entry name" value="M23_peptidase"/>
    <property type="match status" value="1"/>
</dbReference>
<dbReference type="GO" id="GO:0004222">
    <property type="term" value="F:metalloendopeptidase activity"/>
    <property type="evidence" value="ECO:0007669"/>
    <property type="project" value="TreeGrafter"/>
</dbReference>
<accession>A0A660KWF7</accession>
<dbReference type="AlphaFoldDB" id="A0A660KWF7"/>
<dbReference type="InterPro" id="IPR011055">
    <property type="entry name" value="Dup_hybrid_motif"/>
</dbReference>
<dbReference type="PANTHER" id="PTHR21666">
    <property type="entry name" value="PEPTIDASE-RELATED"/>
    <property type="match status" value="1"/>
</dbReference>
<protein>
    <submittedName>
        <fullName evidence="2">Peptidase M23-like protein</fullName>
    </submittedName>
</protein>
<dbReference type="Gene3D" id="2.70.70.10">
    <property type="entry name" value="Glucose Permease (Domain IIA)"/>
    <property type="match status" value="1"/>
</dbReference>
<dbReference type="PANTHER" id="PTHR21666:SF270">
    <property type="entry name" value="MUREIN HYDROLASE ACTIVATOR ENVC"/>
    <property type="match status" value="1"/>
</dbReference>
<organism evidence="2 3">
    <name type="scientific">Brockia lithotrophica</name>
    <dbReference type="NCBI Taxonomy" id="933949"/>
    <lineage>
        <taxon>Bacteria</taxon>
        <taxon>Bacillati</taxon>
        <taxon>Bacillota</taxon>
        <taxon>Bacilli</taxon>
        <taxon>Bacillales</taxon>
        <taxon>Bacillales Family X. Incertae Sedis</taxon>
        <taxon>Brockia</taxon>
    </lineage>
</organism>
<proteinExistence type="predicted"/>
<name>A0A660KWF7_9BACL</name>
<evidence type="ECO:0000313" key="2">
    <source>
        <dbReference type="EMBL" id="RKQ83862.1"/>
    </source>
</evidence>
<gene>
    <name evidence="2" type="ORF">C7438_1522</name>
</gene>
<reference evidence="2 3" key="1">
    <citation type="submission" date="2018-10" db="EMBL/GenBank/DDBJ databases">
        <title>Genomic Encyclopedia of Type Strains, Phase IV (KMG-IV): sequencing the most valuable type-strain genomes for metagenomic binning, comparative biology and taxonomic classification.</title>
        <authorList>
            <person name="Goeker M."/>
        </authorList>
    </citation>
    <scope>NUCLEOTIDE SEQUENCE [LARGE SCALE GENOMIC DNA]</scope>
    <source>
        <strain evidence="2 3">DSM 22653</strain>
    </source>
</reference>
<evidence type="ECO:0000259" key="1">
    <source>
        <dbReference type="Pfam" id="PF01551"/>
    </source>
</evidence>
<feature type="domain" description="M23ase beta-sheet core" evidence="1">
    <location>
        <begin position="98"/>
        <end position="193"/>
    </location>
</feature>
<sequence>MGLFGLDVAGDLPRHGVEGAPGQPASLLFSATPTSPTARAFRERAQLAASSKDRVAVVPLVAAEVRVGPRAARETPHFLWPVRAPLITSPFGPRGGGFHFGVDLVSARGDYTILAARSGVVVFSGTNGGYGNLVILRHEGEYETYYAHLAQRYVREGQIVRAGDPIGWMGQTGNATGVHLHFEVRYQKTPQNPLAFLP</sequence>
<evidence type="ECO:0000313" key="3">
    <source>
        <dbReference type="Proteomes" id="UP000267019"/>
    </source>
</evidence>
<dbReference type="Pfam" id="PF01551">
    <property type="entry name" value="Peptidase_M23"/>
    <property type="match status" value="1"/>
</dbReference>
<comment type="caution">
    <text evidence="2">The sequence shown here is derived from an EMBL/GenBank/DDBJ whole genome shotgun (WGS) entry which is preliminary data.</text>
</comment>
<dbReference type="InterPro" id="IPR016047">
    <property type="entry name" value="M23ase_b-sheet_dom"/>
</dbReference>
<keyword evidence="3" id="KW-1185">Reference proteome</keyword>
<dbReference type="RefSeq" id="WP_170143639.1">
    <property type="nucleotide sequence ID" value="NZ_RBIJ01000005.1"/>
</dbReference>
<dbReference type="SUPFAM" id="SSF51261">
    <property type="entry name" value="Duplicated hybrid motif"/>
    <property type="match status" value="1"/>
</dbReference>
<dbReference type="Proteomes" id="UP000267019">
    <property type="component" value="Unassembled WGS sequence"/>
</dbReference>